<dbReference type="CDD" id="cd03801">
    <property type="entry name" value="GT4_PimA-like"/>
    <property type="match status" value="1"/>
</dbReference>
<evidence type="ECO:0000259" key="1">
    <source>
        <dbReference type="Pfam" id="PF00534"/>
    </source>
</evidence>
<feature type="domain" description="Trehalose synthase N-terminal" evidence="2">
    <location>
        <begin position="130"/>
        <end position="212"/>
    </location>
</feature>
<evidence type="ECO:0000313" key="3">
    <source>
        <dbReference type="EMBL" id="HHK69070.1"/>
    </source>
</evidence>
<dbReference type="Pfam" id="PF00534">
    <property type="entry name" value="Glycos_transf_1"/>
    <property type="match status" value="1"/>
</dbReference>
<comment type="caution">
    <text evidence="3">The sequence shown here is derived from an EMBL/GenBank/DDBJ whole genome shotgun (WGS) entry which is preliminary data.</text>
</comment>
<dbReference type="SUPFAM" id="SSF53756">
    <property type="entry name" value="UDP-Glycosyltransferase/glycogen phosphorylase"/>
    <property type="match status" value="1"/>
</dbReference>
<feature type="domain" description="Glycosyl transferase family 1" evidence="1">
    <location>
        <begin position="246"/>
        <end position="427"/>
    </location>
</feature>
<protein>
    <submittedName>
        <fullName evidence="3">Glycosyltransferase family 1 protein</fullName>
    </submittedName>
</protein>
<dbReference type="InterPro" id="IPR001296">
    <property type="entry name" value="Glyco_trans_1"/>
</dbReference>
<sequence length="457" mass="51302">MRLALCSQTPLIRLIRNVKGSDNVLDISLLKEGEDYVFSPGGVTRMVYPLLRHMIQKGVLEKACWVSLNPRGPDRVWIDGIELINVKIDEPYLKSYGVVKEQMWKIFHGISDDPPSSITELAWLDDYAYYNLYNRVCSETLMELDRRKDFDLFYIHDFQQIPTGHMLATLKPKVFRWHIPFDEKVVPADWAPFLGKYFNSYDAVVVSCRSYLASLRKIGYEGKAYHVYPYIDFSEYPVPSSQKIRELSDRFALGDDDVVIALVARLDPMKGHDLAIKAMAKVVKRFPKVKLVIVGDGSFSSSRQGLGLSKAELWKQKLTSLVENLGLSGNVVFTGHLSQEELGCVYARCDFTLLPSRAEGFGLVVAESWLYGKPAIVSSSAGIAELVENESTGLLVNTENTDEVAEAMSKLIGDEKLRLEMGENARKAVELCSIERGLNDELKVLKAVGEGEQDEPG</sequence>
<name>A0A7C5QAX0_CALS0</name>
<reference evidence="3" key="1">
    <citation type="journal article" date="2020" name="mSystems">
        <title>Genome- and Community-Level Interaction Insights into Carbon Utilization and Element Cycling Functions of Hydrothermarchaeota in Hydrothermal Sediment.</title>
        <authorList>
            <person name="Zhou Z."/>
            <person name="Liu Y."/>
            <person name="Xu W."/>
            <person name="Pan J."/>
            <person name="Luo Z.H."/>
            <person name="Li M."/>
        </authorList>
    </citation>
    <scope>NUCLEOTIDE SEQUENCE [LARGE SCALE GENOMIC DNA]</scope>
    <source>
        <strain evidence="3">SpSt-1056</strain>
    </source>
</reference>
<dbReference type="Pfam" id="PF21269">
    <property type="entry name" value="TreT_GT1"/>
    <property type="match status" value="1"/>
</dbReference>
<dbReference type="InterPro" id="IPR049438">
    <property type="entry name" value="TreT_GT1"/>
</dbReference>
<dbReference type="PANTHER" id="PTHR12526:SF630">
    <property type="entry name" value="GLYCOSYLTRANSFERASE"/>
    <property type="match status" value="1"/>
</dbReference>
<dbReference type="AlphaFoldDB" id="A0A7C5QAX0"/>
<proteinExistence type="predicted"/>
<dbReference type="EMBL" id="DRWN01000068">
    <property type="protein sequence ID" value="HHK69070.1"/>
    <property type="molecule type" value="Genomic_DNA"/>
</dbReference>
<evidence type="ECO:0000259" key="2">
    <source>
        <dbReference type="Pfam" id="PF21269"/>
    </source>
</evidence>
<accession>A0A7C5QAX0</accession>
<dbReference type="Gene3D" id="3.40.50.2000">
    <property type="entry name" value="Glycogen Phosphorylase B"/>
    <property type="match status" value="2"/>
</dbReference>
<dbReference type="PANTHER" id="PTHR12526">
    <property type="entry name" value="GLYCOSYLTRANSFERASE"/>
    <property type="match status" value="1"/>
</dbReference>
<gene>
    <name evidence="3" type="ORF">ENM11_08005</name>
</gene>
<organism evidence="3">
    <name type="scientific">Caldiarchaeum subterraneum</name>
    <dbReference type="NCBI Taxonomy" id="311458"/>
    <lineage>
        <taxon>Archaea</taxon>
        <taxon>Nitrososphaerota</taxon>
        <taxon>Candidatus Caldarchaeales</taxon>
        <taxon>Candidatus Caldarchaeaceae</taxon>
        <taxon>Candidatus Caldarchaeum</taxon>
    </lineage>
</organism>
<dbReference type="GO" id="GO:0016757">
    <property type="term" value="F:glycosyltransferase activity"/>
    <property type="evidence" value="ECO:0007669"/>
    <property type="project" value="InterPro"/>
</dbReference>
<keyword evidence="3" id="KW-0808">Transferase</keyword>